<dbReference type="GO" id="GO:0030674">
    <property type="term" value="F:protein-macromolecule adaptor activity"/>
    <property type="evidence" value="ECO:0007669"/>
    <property type="project" value="TreeGrafter"/>
</dbReference>
<comment type="caution">
    <text evidence="3">The sequence shown here is derived from an EMBL/GenBank/DDBJ whole genome shotgun (WGS) entry which is preliminary data.</text>
</comment>
<proteinExistence type="predicted"/>
<dbReference type="GO" id="GO:0005886">
    <property type="term" value="C:plasma membrane"/>
    <property type="evidence" value="ECO:0007669"/>
    <property type="project" value="TreeGrafter"/>
</dbReference>
<dbReference type="GO" id="GO:0005829">
    <property type="term" value="C:cytosol"/>
    <property type="evidence" value="ECO:0007669"/>
    <property type="project" value="TreeGrafter"/>
</dbReference>
<keyword evidence="4" id="KW-1185">Reference proteome</keyword>
<accession>A0A1Y1XCK0</accession>
<feature type="domain" description="Arrestin C-terminal-like" evidence="2">
    <location>
        <begin position="160"/>
        <end position="293"/>
    </location>
</feature>
<dbReference type="Gene3D" id="2.60.40.640">
    <property type="match status" value="2"/>
</dbReference>
<dbReference type="EMBL" id="MCFE01000640">
    <property type="protein sequence ID" value="ORX83511.1"/>
    <property type="molecule type" value="Genomic_DNA"/>
</dbReference>
<dbReference type="GO" id="GO:0070086">
    <property type="term" value="P:ubiquitin-dependent endocytosis"/>
    <property type="evidence" value="ECO:0007669"/>
    <property type="project" value="TreeGrafter"/>
</dbReference>
<protein>
    <recommendedName>
        <fullName evidence="5">Arrestin C-terminal-like domain-containing protein</fullName>
    </recommendedName>
</protein>
<dbReference type="PANTHER" id="PTHR11188:SF17">
    <property type="entry name" value="FI21816P1"/>
    <property type="match status" value="1"/>
</dbReference>
<dbReference type="AlphaFoldDB" id="A0A1Y1XCK0"/>
<evidence type="ECO:0000259" key="1">
    <source>
        <dbReference type="Pfam" id="PF00339"/>
    </source>
</evidence>
<evidence type="ECO:0000259" key="2">
    <source>
        <dbReference type="Pfam" id="PF02752"/>
    </source>
</evidence>
<dbReference type="InterPro" id="IPR011021">
    <property type="entry name" value="Arrestin-like_N"/>
</dbReference>
<dbReference type="Proteomes" id="UP000193498">
    <property type="component" value="Unassembled WGS sequence"/>
</dbReference>
<dbReference type="OrthoDB" id="2333384at2759"/>
<gene>
    <name evidence="3" type="ORF">K493DRAFT_320249</name>
</gene>
<feature type="domain" description="Arrestin-like N-terminal" evidence="1">
    <location>
        <begin position="82"/>
        <end position="124"/>
    </location>
</feature>
<dbReference type="InterPro" id="IPR050357">
    <property type="entry name" value="Arrestin_domain-protein"/>
</dbReference>
<name>A0A1Y1XCK0_9FUNG</name>
<evidence type="ECO:0000313" key="3">
    <source>
        <dbReference type="EMBL" id="ORX83511.1"/>
    </source>
</evidence>
<dbReference type="Pfam" id="PF02752">
    <property type="entry name" value="Arrestin_C"/>
    <property type="match status" value="1"/>
</dbReference>
<dbReference type="InterPro" id="IPR011022">
    <property type="entry name" value="Arrestin_C-like"/>
</dbReference>
<dbReference type="GO" id="GO:0031625">
    <property type="term" value="F:ubiquitin protein ligase binding"/>
    <property type="evidence" value="ECO:0007669"/>
    <property type="project" value="TreeGrafter"/>
</dbReference>
<sequence>MFSSSSVSITLQSDSLYTSPYLGLEEQRMSLRGTVTFDSSTILKVKRLYLNFDGKLSMQFPGCIKKTRRNIIDLSVTLFEHQKAVPLSGRHIFPFEILVPNDLPESFRGEFGKIRYTLKAIAETTFLGSGLKSKVPIHVQRNIDTLDEVPDENTTEQSLPNKISCKVMLPTTKYTPGEKFDVLVSGEALDPEVKVTNVACTLKQYVHFHIPSRSDQRRVSVAEYMKRLSFTSTPLNSNNHSKTLLMAIPESAILHCINPLVEVMHNLVVRFDWELENGQKDSTTLTIPLEIVASIGQSELDQLPMYTLAELPPSYCTLPSASDTPPSYYLPSN</sequence>
<organism evidence="3 4">
    <name type="scientific">Basidiobolus meristosporus CBS 931.73</name>
    <dbReference type="NCBI Taxonomy" id="1314790"/>
    <lineage>
        <taxon>Eukaryota</taxon>
        <taxon>Fungi</taxon>
        <taxon>Fungi incertae sedis</taxon>
        <taxon>Zoopagomycota</taxon>
        <taxon>Entomophthoromycotina</taxon>
        <taxon>Basidiobolomycetes</taxon>
        <taxon>Basidiobolales</taxon>
        <taxon>Basidiobolaceae</taxon>
        <taxon>Basidiobolus</taxon>
    </lineage>
</organism>
<dbReference type="Pfam" id="PF00339">
    <property type="entry name" value="Arrestin_N"/>
    <property type="match status" value="1"/>
</dbReference>
<dbReference type="SUPFAM" id="SSF81296">
    <property type="entry name" value="E set domains"/>
    <property type="match status" value="1"/>
</dbReference>
<dbReference type="PANTHER" id="PTHR11188">
    <property type="entry name" value="ARRESTIN DOMAIN CONTAINING PROTEIN"/>
    <property type="match status" value="1"/>
</dbReference>
<reference evidence="3 4" key="1">
    <citation type="submission" date="2016-07" db="EMBL/GenBank/DDBJ databases">
        <title>Pervasive Adenine N6-methylation of Active Genes in Fungi.</title>
        <authorList>
            <consortium name="DOE Joint Genome Institute"/>
            <person name="Mondo S.J."/>
            <person name="Dannebaum R.O."/>
            <person name="Kuo R.C."/>
            <person name="Labutti K."/>
            <person name="Haridas S."/>
            <person name="Kuo A."/>
            <person name="Salamov A."/>
            <person name="Ahrendt S.R."/>
            <person name="Lipzen A."/>
            <person name="Sullivan W."/>
            <person name="Andreopoulos W.B."/>
            <person name="Clum A."/>
            <person name="Lindquist E."/>
            <person name="Daum C."/>
            <person name="Ramamoorthy G.K."/>
            <person name="Gryganskyi A."/>
            <person name="Culley D."/>
            <person name="Magnuson J.K."/>
            <person name="James T.Y."/>
            <person name="O'Malley M.A."/>
            <person name="Stajich J.E."/>
            <person name="Spatafora J.W."/>
            <person name="Visel A."/>
            <person name="Grigoriev I.V."/>
        </authorList>
    </citation>
    <scope>NUCLEOTIDE SEQUENCE [LARGE SCALE GENOMIC DNA]</scope>
    <source>
        <strain evidence="3 4">CBS 931.73</strain>
    </source>
</reference>
<dbReference type="InterPro" id="IPR014756">
    <property type="entry name" value="Ig_E-set"/>
</dbReference>
<dbReference type="InterPro" id="IPR014752">
    <property type="entry name" value="Arrestin-like_C"/>
</dbReference>
<dbReference type="STRING" id="1314790.A0A1Y1XCK0"/>
<evidence type="ECO:0000313" key="4">
    <source>
        <dbReference type="Proteomes" id="UP000193498"/>
    </source>
</evidence>
<evidence type="ECO:0008006" key="5">
    <source>
        <dbReference type="Google" id="ProtNLM"/>
    </source>
</evidence>
<dbReference type="InParanoid" id="A0A1Y1XCK0"/>